<evidence type="ECO:0000313" key="2">
    <source>
        <dbReference type="Proteomes" id="UP000799640"/>
    </source>
</evidence>
<sequence length="124" mass="13905">MSNFEVRSIANNITRMGLAGGRLRQAICEHVTSLNSADKRVTGTAKKLQSAVQAKLELLDVQLDKLKSTVRSLLTVLEYARPLRDGVSSRRAEVQQLIREKELAAARYETSWSGYDSMMEMMSK</sequence>
<dbReference type="EMBL" id="ML996702">
    <property type="protein sequence ID" value="KAF2397900.1"/>
    <property type="molecule type" value="Genomic_DNA"/>
</dbReference>
<proteinExistence type="predicted"/>
<gene>
    <name evidence="1" type="ORF">EJ06DRAFT_558851</name>
</gene>
<dbReference type="Proteomes" id="UP000799640">
    <property type="component" value="Unassembled WGS sequence"/>
</dbReference>
<dbReference type="AlphaFoldDB" id="A0A6G1HPF8"/>
<evidence type="ECO:0000313" key="1">
    <source>
        <dbReference type="EMBL" id="KAF2397900.1"/>
    </source>
</evidence>
<name>A0A6G1HPF8_9PEZI</name>
<reference evidence="1" key="1">
    <citation type="journal article" date="2020" name="Stud. Mycol.">
        <title>101 Dothideomycetes genomes: a test case for predicting lifestyles and emergence of pathogens.</title>
        <authorList>
            <person name="Haridas S."/>
            <person name="Albert R."/>
            <person name="Binder M."/>
            <person name="Bloem J."/>
            <person name="Labutti K."/>
            <person name="Salamov A."/>
            <person name="Andreopoulos B."/>
            <person name="Baker S."/>
            <person name="Barry K."/>
            <person name="Bills G."/>
            <person name="Bluhm B."/>
            <person name="Cannon C."/>
            <person name="Castanera R."/>
            <person name="Culley D."/>
            <person name="Daum C."/>
            <person name="Ezra D."/>
            <person name="Gonzalez J."/>
            <person name="Henrissat B."/>
            <person name="Kuo A."/>
            <person name="Liang C."/>
            <person name="Lipzen A."/>
            <person name="Lutzoni F."/>
            <person name="Magnuson J."/>
            <person name="Mondo S."/>
            <person name="Nolan M."/>
            <person name="Ohm R."/>
            <person name="Pangilinan J."/>
            <person name="Park H.-J."/>
            <person name="Ramirez L."/>
            <person name="Alfaro M."/>
            <person name="Sun H."/>
            <person name="Tritt A."/>
            <person name="Yoshinaga Y."/>
            <person name="Zwiers L.-H."/>
            <person name="Turgeon B."/>
            <person name="Goodwin S."/>
            <person name="Spatafora J."/>
            <person name="Crous P."/>
            <person name="Grigoriev I."/>
        </authorList>
    </citation>
    <scope>NUCLEOTIDE SEQUENCE</scope>
    <source>
        <strain evidence="1">CBS 262.69</strain>
    </source>
</reference>
<keyword evidence="2" id="KW-1185">Reference proteome</keyword>
<protein>
    <submittedName>
        <fullName evidence="1">Uncharacterized protein</fullName>
    </submittedName>
</protein>
<organism evidence="1 2">
    <name type="scientific">Trichodelitschia bisporula</name>
    <dbReference type="NCBI Taxonomy" id="703511"/>
    <lineage>
        <taxon>Eukaryota</taxon>
        <taxon>Fungi</taxon>
        <taxon>Dikarya</taxon>
        <taxon>Ascomycota</taxon>
        <taxon>Pezizomycotina</taxon>
        <taxon>Dothideomycetes</taxon>
        <taxon>Dothideomycetes incertae sedis</taxon>
        <taxon>Phaeotrichales</taxon>
        <taxon>Phaeotrichaceae</taxon>
        <taxon>Trichodelitschia</taxon>
    </lineage>
</organism>
<accession>A0A6G1HPF8</accession>